<sequence length="288" mass="31329">MTLSKAEYQDQIEISSDTSQSPDLEYIADILTTLQNDDQEGQDSESGSSSIKSQGGNKRLEVVPSSVENGIPQRDPTVMDPTVNGGGPVLPEFQPDETLSFPPEDEIESIPEEPEPEGGDAVNVMGIPGGSHVGQTNFVNPPATLQFFSPSLGQTILIPGTLNLTWSPIGLIVTPQVFNIEARNLLDNSIISVAKNIPSSTRMYPWNIPQGTKEGMYRLFVYTETGRVAPVFPGHLSTYEGEVFELLYTIPPSQERSLDILPASGTSISHSSTLILSFLLSSSIWIYW</sequence>
<evidence type="ECO:0000313" key="3">
    <source>
        <dbReference type="Proteomes" id="UP001479436"/>
    </source>
</evidence>
<reference evidence="2 3" key="1">
    <citation type="submission" date="2023-04" db="EMBL/GenBank/DDBJ databases">
        <title>Genome of Basidiobolus ranarum AG-B5.</title>
        <authorList>
            <person name="Stajich J.E."/>
            <person name="Carter-House D."/>
            <person name="Gryganskyi A."/>
        </authorList>
    </citation>
    <scope>NUCLEOTIDE SEQUENCE [LARGE SCALE GENOMIC DNA]</scope>
    <source>
        <strain evidence="2 3">AG-B5</strain>
    </source>
</reference>
<feature type="region of interest" description="Disordered" evidence="1">
    <location>
        <begin position="1"/>
        <end position="117"/>
    </location>
</feature>
<accession>A0ABR2WYI9</accession>
<protein>
    <submittedName>
        <fullName evidence="2">Uncharacterized protein</fullName>
    </submittedName>
</protein>
<feature type="compositionally biased region" description="Polar residues" evidence="1">
    <location>
        <begin position="12"/>
        <end position="22"/>
    </location>
</feature>
<feature type="compositionally biased region" description="Low complexity" evidence="1">
    <location>
        <begin position="44"/>
        <end position="56"/>
    </location>
</feature>
<evidence type="ECO:0000313" key="2">
    <source>
        <dbReference type="EMBL" id="KAK9766605.1"/>
    </source>
</evidence>
<name>A0ABR2WYI9_9FUNG</name>
<evidence type="ECO:0000256" key="1">
    <source>
        <dbReference type="SAM" id="MobiDB-lite"/>
    </source>
</evidence>
<keyword evidence="3" id="KW-1185">Reference proteome</keyword>
<feature type="compositionally biased region" description="Acidic residues" evidence="1">
    <location>
        <begin position="103"/>
        <end position="117"/>
    </location>
</feature>
<gene>
    <name evidence="2" type="ORF">K7432_004204</name>
</gene>
<dbReference type="EMBL" id="JASJQH010000141">
    <property type="protein sequence ID" value="KAK9766605.1"/>
    <property type="molecule type" value="Genomic_DNA"/>
</dbReference>
<dbReference type="Proteomes" id="UP001479436">
    <property type="component" value="Unassembled WGS sequence"/>
</dbReference>
<comment type="caution">
    <text evidence="2">The sequence shown here is derived from an EMBL/GenBank/DDBJ whole genome shotgun (WGS) entry which is preliminary data.</text>
</comment>
<proteinExistence type="predicted"/>
<organism evidence="2 3">
    <name type="scientific">Basidiobolus ranarum</name>
    <dbReference type="NCBI Taxonomy" id="34480"/>
    <lineage>
        <taxon>Eukaryota</taxon>
        <taxon>Fungi</taxon>
        <taxon>Fungi incertae sedis</taxon>
        <taxon>Zoopagomycota</taxon>
        <taxon>Entomophthoromycotina</taxon>
        <taxon>Basidiobolomycetes</taxon>
        <taxon>Basidiobolales</taxon>
        <taxon>Basidiobolaceae</taxon>
        <taxon>Basidiobolus</taxon>
    </lineage>
</organism>